<keyword evidence="1" id="KW-1133">Transmembrane helix</keyword>
<name>A0ABN1YTI9_9MICO</name>
<evidence type="ECO:0000313" key="2">
    <source>
        <dbReference type="EMBL" id="GAA1422308.1"/>
    </source>
</evidence>
<accession>A0ABN1YTI9</accession>
<feature type="transmembrane region" description="Helical" evidence="1">
    <location>
        <begin position="97"/>
        <end position="118"/>
    </location>
</feature>
<dbReference type="RefSeq" id="WP_343918987.1">
    <property type="nucleotide sequence ID" value="NZ_BAAAKK010000004.1"/>
</dbReference>
<dbReference type="EMBL" id="BAAAKK010000004">
    <property type="protein sequence ID" value="GAA1422308.1"/>
    <property type="molecule type" value="Genomic_DNA"/>
</dbReference>
<protein>
    <recommendedName>
        <fullName evidence="4">Integral membrane protein</fullName>
    </recommendedName>
</protein>
<feature type="transmembrane region" description="Helical" evidence="1">
    <location>
        <begin position="12"/>
        <end position="34"/>
    </location>
</feature>
<gene>
    <name evidence="2" type="ORF">GCM10009640_14840</name>
</gene>
<sequence>MPGVVKWGLGIQWVGVAFGAFALILGLIGLLAVAGSGDAAVAGFVGIMLAVAAIMLAIQVVVLVFATKGRNWARIALAAIAILGIVLSLATGQGLNFGSAISILSVALLFMPDATAWYRARSGQR</sequence>
<keyword evidence="1" id="KW-0472">Membrane</keyword>
<reference evidence="2 3" key="1">
    <citation type="journal article" date="2019" name="Int. J. Syst. Evol. Microbiol.">
        <title>The Global Catalogue of Microorganisms (GCM) 10K type strain sequencing project: providing services to taxonomists for standard genome sequencing and annotation.</title>
        <authorList>
            <consortium name="The Broad Institute Genomics Platform"/>
            <consortium name="The Broad Institute Genome Sequencing Center for Infectious Disease"/>
            <person name="Wu L."/>
            <person name="Ma J."/>
        </authorList>
    </citation>
    <scope>NUCLEOTIDE SEQUENCE [LARGE SCALE GENOMIC DNA]</scope>
    <source>
        <strain evidence="2 3">JCM 12398</strain>
    </source>
</reference>
<dbReference type="Proteomes" id="UP001501266">
    <property type="component" value="Unassembled WGS sequence"/>
</dbReference>
<keyword evidence="1" id="KW-0812">Transmembrane</keyword>
<keyword evidence="3" id="KW-1185">Reference proteome</keyword>
<feature type="transmembrane region" description="Helical" evidence="1">
    <location>
        <begin position="40"/>
        <end position="65"/>
    </location>
</feature>
<evidence type="ECO:0000256" key="1">
    <source>
        <dbReference type="SAM" id="Phobius"/>
    </source>
</evidence>
<evidence type="ECO:0000313" key="3">
    <source>
        <dbReference type="Proteomes" id="UP001501266"/>
    </source>
</evidence>
<organism evidence="2 3">
    <name type="scientific">Agrococcus citreus</name>
    <dbReference type="NCBI Taxonomy" id="84643"/>
    <lineage>
        <taxon>Bacteria</taxon>
        <taxon>Bacillati</taxon>
        <taxon>Actinomycetota</taxon>
        <taxon>Actinomycetes</taxon>
        <taxon>Micrococcales</taxon>
        <taxon>Microbacteriaceae</taxon>
        <taxon>Agrococcus</taxon>
    </lineage>
</organism>
<comment type="caution">
    <text evidence="2">The sequence shown here is derived from an EMBL/GenBank/DDBJ whole genome shotgun (WGS) entry which is preliminary data.</text>
</comment>
<evidence type="ECO:0008006" key="4">
    <source>
        <dbReference type="Google" id="ProtNLM"/>
    </source>
</evidence>
<proteinExistence type="predicted"/>
<feature type="transmembrane region" description="Helical" evidence="1">
    <location>
        <begin position="72"/>
        <end position="91"/>
    </location>
</feature>